<dbReference type="EMBL" id="WNWW01000480">
    <property type="protein sequence ID" value="KAF3424283.1"/>
    <property type="molecule type" value="Genomic_DNA"/>
</dbReference>
<comment type="caution">
    <text evidence="3">The sequence shown here is derived from an EMBL/GenBank/DDBJ whole genome shotgun (WGS) entry which is preliminary data.</text>
</comment>
<proteinExistence type="predicted"/>
<evidence type="ECO:0000313" key="3">
    <source>
        <dbReference type="EMBL" id="KAF3424283.1"/>
    </source>
</evidence>
<protein>
    <recommendedName>
        <fullName evidence="2">Ig-like domain-containing protein</fullName>
    </recommendedName>
</protein>
<evidence type="ECO:0000259" key="2">
    <source>
        <dbReference type="PROSITE" id="PS50835"/>
    </source>
</evidence>
<sequence>MAEYLSYRVEEHEKIVQDQPGEIRQEKTVVVSQDEEGIKRDMKSAQISRPTRKSTAPRFVSPITGMIVDQGTDIILEGIIDGKIIGNTFENSISLSKSYTGFPQPSIIWSKNGQELKTKDGMTITYAHNHVRLELKNVNVKDAGRYTCTASNEVGTASSTADLVVKIYKIRTTN</sequence>
<evidence type="ECO:0000313" key="4">
    <source>
        <dbReference type="Proteomes" id="UP000655588"/>
    </source>
</evidence>
<dbReference type="FunFam" id="2.60.40.10:FF:000107">
    <property type="entry name" value="Myosin, light chain kinase a"/>
    <property type="match status" value="1"/>
</dbReference>
<dbReference type="PANTHER" id="PTHR47633">
    <property type="entry name" value="IMMUNOGLOBULIN"/>
    <property type="match status" value="1"/>
</dbReference>
<dbReference type="Pfam" id="PF07679">
    <property type="entry name" value="I-set"/>
    <property type="match status" value="1"/>
</dbReference>
<keyword evidence="4" id="KW-1185">Reference proteome</keyword>
<dbReference type="AlphaFoldDB" id="A0A833RPT0"/>
<reference evidence="3" key="1">
    <citation type="submission" date="2019-11" db="EMBL/GenBank/DDBJ databases">
        <title>The nuclear and mitochondrial genomes of Frieseomelitta varia - a highly eusocial stingless bee (Meliponini) with a permanently sterile worker caste.</title>
        <authorList>
            <person name="Freitas F.C.P."/>
            <person name="Lourenco A.P."/>
            <person name="Nunes F.M.F."/>
            <person name="Paschoal A.R."/>
            <person name="Abreu F.C.P."/>
            <person name="Barbin F.O."/>
            <person name="Bataglia L."/>
            <person name="Cardoso-Junior C.A.M."/>
            <person name="Cervoni M.S."/>
            <person name="Silva S.R."/>
            <person name="Dalarmi F."/>
            <person name="Del Lama M.A."/>
            <person name="Depintor T.S."/>
            <person name="Ferreira K.M."/>
            <person name="Goria P.S."/>
            <person name="Jaskot M.C."/>
            <person name="Lago D.C."/>
            <person name="Luna-Lucena D."/>
            <person name="Moda L.M."/>
            <person name="Nascimento L."/>
            <person name="Pedrino M."/>
            <person name="Rabico F.O."/>
            <person name="Sanches F.C."/>
            <person name="Santos D.E."/>
            <person name="Santos C.G."/>
            <person name="Vieira J."/>
            <person name="Lopes T.F."/>
            <person name="Barchuk A.R."/>
            <person name="Hartfelder K."/>
            <person name="Simoes Z.L.P."/>
            <person name="Bitondi M.M.G."/>
            <person name="Pinheiro D.G."/>
        </authorList>
    </citation>
    <scope>NUCLEOTIDE SEQUENCE</scope>
    <source>
        <strain evidence="3">USP_RPSP 00005682</strain>
        <tissue evidence="3">Whole individual</tissue>
    </source>
</reference>
<name>A0A833RPT0_9HYME</name>
<dbReference type="InterPro" id="IPR003599">
    <property type="entry name" value="Ig_sub"/>
</dbReference>
<dbReference type="Proteomes" id="UP000655588">
    <property type="component" value="Unassembled WGS sequence"/>
</dbReference>
<organism evidence="3 4">
    <name type="scientific">Frieseomelitta varia</name>
    <dbReference type="NCBI Taxonomy" id="561572"/>
    <lineage>
        <taxon>Eukaryota</taxon>
        <taxon>Metazoa</taxon>
        <taxon>Ecdysozoa</taxon>
        <taxon>Arthropoda</taxon>
        <taxon>Hexapoda</taxon>
        <taxon>Insecta</taxon>
        <taxon>Pterygota</taxon>
        <taxon>Neoptera</taxon>
        <taxon>Endopterygota</taxon>
        <taxon>Hymenoptera</taxon>
        <taxon>Apocrita</taxon>
        <taxon>Aculeata</taxon>
        <taxon>Apoidea</taxon>
        <taxon>Anthophila</taxon>
        <taxon>Apidae</taxon>
        <taxon>Frieseomelitta</taxon>
    </lineage>
</organism>
<dbReference type="InterPro" id="IPR013098">
    <property type="entry name" value="Ig_I-set"/>
</dbReference>
<dbReference type="Gene3D" id="2.60.40.10">
    <property type="entry name" value="Immunoglobulins"/>
    <property type="match status" value="1"/>
</dbReference>
<feature type="domain" description="Ig-like" evidence="2">
    <location>
        <begin position="57"/>
        <end position="164"/>
    </location>
</feature>
<accession>A0A833RPT0</accession>
<dbReference type="InterPro" id="IPR003598">
    <property type="entry name" value="Ig_sub2"/>
</dbReference>
<dbReference type="SMART" id="SM00408">
    <property type="entry name" value="IGc2"/>
    <property type="match status" value="1"/>
</dbReference>
<dbReference type="PROSITE" id="PS50835">
    <property type="entry name" value="IG_LIKE"/>
    <property type="match status" value="1"/>
</dbReference>
<dbReference type="SUPFAM" id="SSF48726">
    <property type="entry name" value="Immunoglobulin"/>
    <property type="match status" value="1"/>
</dbReference>
<gene>
    <name evidence="3" type="ORF">E2986_10886</name>
</gene>
<dbReference type="InterPro" id="IPR007110">
    <property type="entry name" value="Ig-like_dom"/>
</dbReference>
<dbReference type="SMART" id="SM00409">
    <property type="entry name" value="IG"/>
    <property type="match status" value="1"/>
</dbReference>
<dbReference type="InterPro" id="IPR013783">
    <property type="entry name" value="Ig-like_fold"/>
</dbReference>
<evidence type="ECO:0000256" key="1">
    <source>
        <dbReference type="ARBA" id="ARBA00023319"/>
    </source>
</evidence>
<keyword evidence="1" id="KW-0393">Immunoglobulin domain</keyword>
<dbReference type="InterPro" id="IPR036179">
    <property type="entry name" value="Ig-like_dom_sf"/>
</dbReference>